<accession>A0A967KHP9</accession>
<evidence type="ECO:0008006" key="3">
    <source>
        <dbReference type="Google" id="ProtNLM"/>
    </source>
</evidence>
<reference evidence="1" key="1">
    <citation type="submission" date="2020-03" db="EMBL/GenBank/DDBJ databases">
        <title>Genome of Pelagibius litoralis DSM 21314T.</title>
        <authorList>
            <person name="Wang G."/>
        </authorList>
    </citation>
    <scope>NUCLEOTIDE SEQUENCE</scope>
    <source>
        <strain evidence="1">DSM 21314</strain>
    </source>
</reference>
<proteinExistence type="predicted"/>
<sequence>MSDDDLGPLLRAEIAQPVGEQIAAIAAAAEHRHGAVAAVLFYGSCLRESSVQNKVVDLYLIVDSYKEAHGGRLSALFNRALPPNVYYLETAYGDAVVLRAKYAVCSLADFAAGAGGRWFHPYLWARFAQPSRLAYCRNEATRTAITAILARAARKMVEEGLMLMEQNFSTRDLWTAVFRETYRTELRAEAPDRADKLYDANQGYFEQVGNAVLATLRVPAAATAAPPAGPSPLQWMPLEQARTAVRARWLLRRAQGKLLSVLRLMKAAFTFVGGPDYLLWKIERHSGVAVTLTPWQRRHPILASSFLFWRLYRKGAFK</sequence>
<dbReference type="Proteomes" id="UP000761264">
    <property type="component" value="Unassembled WGS sequence"/>
</dbReference>
<dbReference type="RefSeq" id="WP_167229184.1">
    <property type="nucleotide sequence ID" value="NZ_JAAQPH010000023.1"/>
</dbReference>
<evidence type="ECO:0000313" key="2">
    <source>
        <dbReference type="Proteomes" id="UP000761264"/>
    </source>
</evidence>
<dbReference type="EMBL" id="JAAQPH010000023">
    <property type="protein sequence ID" value="NIA71491.1"/>
    <property type="molecule type" value="Genomic_DNA"/>
</dbReference>
<name>A0A967KHP9_9PROT</name>
<dbReference type="AlphaFoldDB" id="A0A967KHP9"/>
<gene>
    <name evidence="1" type="ORF">HBA54_23145</name>
</gene>
<keyword evidence="2" id="KW-1185">Reference proteome</keyword>
<evidence type="ECO:0000313" key="1">
    <source>
        <dbReference type="EMBL" id="NIA71491.1"/>
    </source>
</evidence>
<organism evidence="1 2">
    <name type="scientific">Pelagibius litoralis</name>
    <dbReference type="NCBI Taxonomy" id="374515"/>
    <lineage>
        <taxon>Bacteria</taxon>
        <taxon>Pseudomonadati</taxon>
        <taxon>Pseudomonadota</taxon>
        <taxon>Alphaproteobacteria</taxon>
        <taxon>Rhodospirillales</taxon>
        <taxon>Rhodovibrionaceae</taxon>
        <taxon>Pelagibius</taxon>
    </lineage>
</organism>
<comment type="caution">
    <text evidence="1">The sequence shown here is derived from an EMBL/GenBank/DDBJ whole genome shotgun (WGS) entry which is preliminary data.</text>
</comment>
<protein>
    <recommendedName>
        <fullName evidence="3">Phosphatidate cytidylyltransferase</fullName>
    </recommendedName>
</protein>